<protein>
    <submittedName>
        <fullName evidence="2">Uncharacterized protein</fullName>
    </submittedName>
</protein>
<organism evidence="2 3">
    <name type="scientific">Pipistrellus nathusii</name>
    <name type="common">Nathusius' pipistrelle</name>
    <dbReference type="NCBI Taxonomy" id="59473"/>
    <lineage>
        <taxon>Eukaryota</taxon>
        <taxon>Metazoa</taxon>
        <taxon>Chordata</taxon>
        <taxon>Craniata</taxon>
        <taxon>Vertebrata</taxon>
        <taxon>Euteleostomi</taxon>
        <taxon>Mammalia</taxon>
        <taxon>Eutheria</taxon>
        <taxon>Laurasiatheria</taxon>
        <taxon>Chiroptera</taxon>
        <taxon>Yangochiroptera</taxon>
        <taxon>Vespertilionidae</taxon>
        <taxon>Pipistrellus</taxon>
    </lineage>
</organism>
<proteinExistence type="predicted"/>
<feature type="region of interest" description="Disordered" evidence="1">
    <location>
        <begin position="21"/>
        <end position="89"/>
    </location>
</feature>
<dbReference type="Proteomes" id="UP001314169">
    <property type="component" value="Chromosome 7"/>
</dbReference>
<dbReference type="EMBL" id="OY882864">
    <property type="protein sequence ID" value="CAK6447327.1"/>
    <property type="molecule type" value="Genomic_DNA"/>
</dbReference>
<sequence>MALGKQEETVRESRYFTALKAYKHGAPGRKSRSLSSKPSAEPRRLQRAGSRSREPGAGSREPGAGSRSGGAQLPGPSQAPRPGHPESML</sequence>
<evidence type="ECO:0000313" key="2">
    <source>
        <dbReference type="EMBL" id="CAK6447327.1"/>
    </source>
</evidence>
<gene>
    <name evidence="2" type="ORF">MPIPNATIZW_LOCUS15633</name>
</gene>
<reference evidence="2" key="1">
    <citation type="submission" date="2023-12" db="EMBL/GenBank/DDBJ databases">
        <authorList>
            <person name="Brown T."/>
        </authorList>
    </citation>
    <scope>NUCLEOTIDE SEQUENCE</scope>
</reference>
<evidence type="ECO:0000256" key="1">
    <source>
        <dbReference type="SAM" id="MobiDB-lite"/>
    </source>
</evidence>
<name>A0ABP0AFZ9_PIPNA</name>
<accession>A0ABP0AFZ9</accession>
<keyword evidence="3" id="KW-1185">Reference proteome</keyword>
<feature type="compositionally biased region" description="Basic residues" evidence="1">
    <location>
        <begin position="21"/>
        <end position="32"/>
    </location>
</feature>
<evidence type="ECO:0000313" key="3">
    <source>
        <dbReference type="Proteomes" id="UP001314169"/>
    </source>
</evidence>